<dbReference type="STRING" id="144197.ENSSPAP00000026105"/>
<feature type="domain" description="Lactate/malate dehydrogenase C-terminal" evidence="3">
    <location>
        <begin position="292"/>
        <end position="459"/>
    </location>
</feature>
<evidence type="ECO:0000313" key="4">
    <source>
        <dbReference type="Ensembl" id="ENSSPAP00000026105.1"/>
    </source>
</evidence>
<dbReference type="Gene3D" id="3.90.110.10">
    <property type="entry name" value="Lactate dehydrogenase/glycoside hydrolase, family 4, C-terminal"/>
    <property type="match status" value="1"/>
</dbReference>
<dbReference type="Ensembl" id="ENSSPAT00000026533.1">
    <property type="protein sequence ID" value="ENSSPAP00000026105.1"/>
    <property type="gene ID" value="ENSSPAG00000019617.1"/>
</dbReference>
<dbReference type="SUPFAM" id="SSF51735">
    <property type="entry name" value="NAD(P)-binding Rossmann-fold domains"/>
    <property type="match status" value="1"/>
</dbReference>
<dbReference type="InterPro" id="IPR010945">
    <property type="entry name" value="Malate_DH_type2"/>
</dbReference>
<dbReference type="Pfam" id="PF02866">
    <property type="entry name" value="Ldh_1_C"/>
    <property type="match status" value="1"/>
</dbReference>
<protein>
    <submittedName>
        <fullName evidence="4">Malate dehydrogenase 1B</fullName>
    </submittedName>
</protein>
<organism evidence="4">
    <name type="scientific">Stegastes partitus</name>
    <name type="common">bicolor damselfish</name>
    <dbReference type="NCBI Taxonomy" id="144197"/>
    <lineage>
        <taxon>Eukaryota</taxon>
        <taxon>Metazoa</taxon>
        <taxon>Chordata</taxon>
        <taxon>Craniata</taxon>
        <taxon>Vertebrata</taxon>
        <taxon>Euteleostomi</taxon>
        <taxon>Actinopterygii</taxon>
        <taxon>Neopterygii</taxon>
        <taxon>Teleostei</taxon>
        <taxon>Neoteleostei</taxon>
        <taxon>Acanthomorphata</taxon>
        <taxon>Ovalentaria</taxon>
        <taxon>Pomacentridae</taxon>
        <taxon>Stegastes</taxon>
    </lineage>
</organism>
<name>A0A3B5AYT5_9TELE</name>
<dbReference type="SUPFAM" id="SSF56327">
    <property type="entry name" value="LDH C-terminal domain-like"/>
    <property type="match status" value="1"/>
</dbReference>
<proteinExistence type="inferred from homology"/>
<accession>A0A3B5AYT5</accession>
<dbReference type="InterPro" id="IPR036291">
    <property type="entry name" value="NAD(P)-bd_dom_sf"/>
</dbReference>
<dbReference type="PANTHER" id="PTHR23382">
    <property type="entry name" value="MALATE DEHYDROGENASE"/>
    <property type="match status" value="1"/>
</dbReference>
<dbReference type="GO" id="GO:0016616">
    <property type="term" value="F:oxidoreductase activity, acting on the CH-OH group of donors, NAD or NADP as acceptor"/>
    <property type="evidence" value="ECO:0007669"/>
    <property type="project" value="InterPro"/>
</dbReference>
<dbReference type="AlphaFoldDB" id="A0A3B5AYT5"/>
<evidence type="ECO:0000259" key="3">
    <source>
        <dbReference type="Pfam" id="PF02866"/>
    </source>
</evidence>
<keyword evidence="2" id="KW-0560">Oxidoreductase</keyword>
<dbReference type="InterPro" id="IPR022383">
    <property type="entry name" value="Lactate/malate_DH_C"/>
</dbReference>
<evidence type="ECO:0000256" key="1">
    <source>
        <dbReference type="ARBA" id="ARBA00009613"/>
    </source>
</evidence>
<dbReference type="GO" id="GO:0016615">
    <property type="term" value="F:malate dehydrogenase activity"/>
    <property type="evidence" value="ECO:0007669"/>
    <property type="project" value="InterPro"/>
</dbReference>
<dbReference type="Gene3D" id="3.40.50.720">
    <property type="entry name" value="NAD(P)-binding Rossmann-like Domain"/>
    <property type="match status" value="1"/>
</dbReference>
<dbReference type="InterPro" id="IPR015955">
    <property type="entry name" value="Lactate_DH/Glyco_Ohase_4_C"/>
</dbReference>
<reference evidence="4" key="1">
    <citation type="submission" date="2023-09" db="UniProtKB">
        <authorList>
            <consortium name="Ensembl"/>
        </authorList>
    </citation>
    <scope>IDENTIFICATION</scope>
</reference>
<sequence length="481" mass="53410">MAKFVLAGKADCPHYAKAELLADALQGCLPNFRVQKISILPDEWNEWLEGTCQRNGWKHEHSPLVWRELVYQGGKGMLLGGFSDFLEHCQDYYGITSDMPTDMMLSIAAENLKAKMDLIMEEECHASLVQPLHIWITGALSPTCHILIPNLLSAEVFPQVSAISLHLLELQGNKEELQGLRMEVEDLALSMLHEVTVHMDLDQAFQKADVILLLDECWSDDKENGSDEEKKKTVKERYRKYGQLIDTRANKEVKVIVSGDSFVNLRCSLLVDSAHSVESQQFVATATQLENEARAIIAKKMKVRTSDITDVIVWGNISGVFYVDLQRAKVCNYNGAIKGPAFVPQPVLKIFHDRKWLETDFQRLVQCQRGAVASKTGRAADTSAANGILTVLRAWNGICDPDEVLSVGVLCPGHNNLPDDIVQSVPVKFTDGKWSVVSDVTVGDELKERLQLSASELRGTREDLAGRTPLGRCVNSAGPSL</sequence>
<comment type="similarity">
    <text evidence="1">Belongs to the LDH/MDH superfamily. MDH type 2 family.</text>
</comment>
<dbReference type="FunFam" id="3.40.50.720:FF:000144">
    <property type="entry name" value="Malate dehydrogenase [NADP]"/>
    <property type="match status" value="1"/>
</dbReference>
<dbReference type="GeneTree" id="ENSGT00530000063410"/>
<dbReference type="GO" id="GO:0006108">
    <property type="term" value="P:malate metabolic process"/>
    <property type="evidence" value="ECO:0007669"/>
    <property type="project" value="InterPro"/>
</dbReference>
<evidence type="ECO:0000256" key="2">
    <source>
        <dbReference type="ARBA" id="ARBA00023002"/>
    </source>
</evidence>